<proteinExistence type="inferred from homology"/>
<comment type="similarity">
    <text evidence="2">Belongs to the oligopeptide OPT transporter (TC 2.A.67.1) family.</text>
</comment>
<protein>
    <submittedName>
        <fullName evidence="9">Uncharacterized protein</fullName>
    </submittedName>
</protein>
<evidence type="ECO:0000256" key="7">
    <source>
        <dbReference type="ARBA" id="ARBA00022989"/>
    </source>
</evidence>
<keyword evidence="7" id="KW-1133">Transmembrane helix</keyword>
<dbReference type="GO" id="GO:0015031">
    <property type="term" value="P:protein transport"/>
    <property type="evidence" value="ECO:0007669"/>
    <property type="project" value="UniProtKB-KW"/>
</dbReference>
<feature type="non-terminal residue" evidence="9">
    <location>
        <position position="1"/>
    </location>
</feature>
<comment type="subcellular location">
    <subcellularLocation>
        <location evidence="1">Membrane</location>
        <topology evidence="1">Multi-pass membrane protein</topology>
    </subcellularLocation>
</comment>
<comment type="caution">
    <text evidence="9">The sequence shown here is derived from an EMBL/GenBank/DDBJ whole genome shotgun (WGS) entry which is preliminary data.</text>
</comment>
<evidence type="ECO:0000256" key="6">
    <source>
        <dbReference type="ARBA" id="ARBA00022927"/>
    </source>
</evidence>
<dbReference type="PANTHER" id="PTHR22601">
    <property type="entry name" value="ISP4 LIKE PROTEIN"/>
    <property type="match status" value="1"/>
</dbReference>
<evidence type="ECO:0000256" key="8">
    <source>
        <dbReference type="ARBA" id="ARBA00023136"/>
    </source>
</evidence>
<dbReference type="Proteomes" id="UP001177140">
    <property type="component" value="Unassembled WGS sequence"/>
</dbReference>
<dbReference type="AlphaFoldDB" id="A0AA41UWA3"/>
<keyword evidence="3" id="KW-0813">Transport</keyword>
<evidence type="ECO:0000256" key="2">
    <source>
        <dbReference type="ARBA" id="ARBA00005484"/>
    </source>
</evidence>
<dbReference type="EMBL" id="JAJJMA010041535">
    <property type="protein sequence ID" value="MCL7025100.1"/>
    <property type="molecule type" value="Genomic_DNA"/>
</dbReference>
<sequence length="63" mass="7065">QVSIDANIMSQLIIGSLYPNNPLANLEFLSYSVSTLLTSIGFISEFKFAHYMKIPPKSLFLIQ</sequence>
<gene>
    <name evidence="9" type="ORF">MKW94_015261</name>
</gene>
<evidence type="ECO:0000256" key="5">
    <source>
        <dbReference type="ARBA" id="ARBA00022856"/>
    </source>
</evidence>
<feature type="non-terminal residue" evidence="9">
    <location>
        <position position="63"/>
    </location>
</feature>
<organism evidence="9 10">
    <name type="scientific">Papaver nudicaule</name>
    <name type="common">Iceland poppy</name>
    <dbReference type="NCBI Taxonomy" id="74823"/>
    <lineage>
        <taxon>Eukaryota</taxon>
        <taxon>Viridiplantae</taxon>
        <taxon>Streptophyta</taxon>
        <taxon>Embryophyta</taxon>
        <taxon>Tracheophyta</taxon>
        <taxon>Spermatophyta</taxon>
        <taxon>Magnoliopsida</taxon>
        <taxon>Ranunculales</taxon>
        <taxon>Papaveraceae</taxon>
        <taxon>Papaveroideae</taxon>
        <taxon>Papaver</taxon>
    </lineage>
</organism>
<accession>A0AA41UWA3</accession>
<evidence type="ECO:0000256" key="1">
    <source>
        <dbReference type="ARBA" id="ARBA00004141"/>
    </source>
</evidence>
<keyword evidence="10" id="KW-1185">Reference proteome</keyword>
<evidence type="ECO:0000313" key="10">
    <source>
        <dbReference type="Proteomes" id="UP001177140"/>
    </source>
</evidence>
<dbReference type="Pfam" id="PF03169">
    <property type="entry name" value="OPT"/>
    <property type="match status" value="1"/>
</dbReference>
<evidence type="ECO:0000313" key="9">
    <source>
        <dbReference type="EMBL" id="MCL7025100.1"/>
    </source>
</evidence>
<keyword evidence="8" id="KW-0472">Membrane</keyword>
<dbReference type="GO" id="GO:0035673">
    <property type="term" value="F:oligopeptide transmembrane transporter activity"/>
    <property type="evidence" value="ECO:0007669"/>
    <property type="project" value="InterPro"/>
</dbReference>
<dbReference type="InterPro" id="IPR004648">
    <property type="entry name" value="Oligpept_transpt"/>
</dbReference>
<dbReference type="GO" id="GO:0016020">
    <property type="term" value="C:membrane"/>
    <property type="evidence" value="ECO:0007669"/>
    <property type="project" value="UniProtKB-SubCell"/>
</dbReference>
<name>A0AA41UWA3_PAPNU</name>
<keyword evidence="6" id="KW-0653">Protein transport</keyword>
<keyword evidence="5" id="KW-0571">Peptide transport</keyword>
<dbReference type="InterPro" id="IPR004813">
    <property type="entry name" value="OPT"/>
</dbReference>
<evidence type="ECO:0000256" key="4">
    <source>
        <dbReference type="ARBA" id="ARBA00022692"/>
    </source>
</evidence>
<reference evidence="9" key="1">
    <citation type="submission" date="2022-03" db="EMBL/GenBank/DDBJ databases">
        <title>A functionally conserved STORR gene fusion in Papaver species that diverged 16.8 million years ago.</title>
        <authorList>
            <person name="Catania T."/>
        </authorList>
    </citation>
    <scope>NUCLEOTIDE SEQUENCE</scope>
    <source>
        <strain evidence="9">S-191538</strain>
    </source>
</reference>
<keyword evidence="4" id="KW-0812">Transmembrane</keyword>
<evidence type="ECO:0000256" key="3">
    <source>
        <dbReference type="ARBA" id="ARBA00022448"/>
    </source>
</evidence>